<keyword evidence="2" id="KW-1185">Reference proteome</keyword>
<dbReference type="InterPro" id="IPR018811">
    <property type="entry name" value="MRX11"/>
</dbReference>
<comment type="caution">
    <text evidence="1">The sequence shown here is derived from an EMBL/GenBank/DDBJ whole genome shotgun (WGS) entry which is preliminary data.</text>
</comment>
<organism evidence="1 2">
    <name type="scientific">Ephemerocybe angulata</name>
    <dbReference type="NCBI Taxonomy" id="980116"/>
    <lineage>
        <taxon>Eukaryota</taxon>
        <taxon>Fungi</taxon>
        <taxon>Dikarya</taxon>
        <taxon>Basidiomycota</taxon>
        <taxon>Agaricomycotina</taxon>
        <taxon>Agaricomycetes</taxon>
        <taxon>Agaricomycetidae</taxon>
        <taxon>Agaricales</taxon>
        <taxon>Agaricineae</taxon>
        <taxon>Psathyrellaceae</taxon>
        <taxon>Ephemerocybe</taxon>
    </lineage>
</organism>
<name>A0A8H5BPP1_9AGAR</name>
<dbReference type="OrthoDB" id="5580261at2759"/>
<evidence type="ECO:0000313" key="1">
    <source>
        <dbReference type="EMBL" id="KAF5326062.1"/>
    </source>
</evidence>
<protein>
    <submittedName>
        <fullName evidence="1">Uncharacterized protein</fullName>
    </submittedName>
</protein>
<evidence type="ECO:0000313" key="2">
    <source>
        <dbReference type="Proteomes" id="UP000541558"/>
    </source>
</evidence>
<dbReference type="Pfam" id="PF10306">
    <property type="entry name" value="FLILHELTA"/>
    <property type="match status" value="1"/>
</dbReference>
<sequence>MSGSGPSSKFGAYSGALKAISARTGTPLSSLILSFGILHEVTAVAPLFIAFYGSRTLGVGDKLIKAITEDPTFQVAESDEARPKDLTQWGKHKLSGWVAEGDRWAARVGTRYGIFGYEKRAPGEKADVDALTHKPGHLAGDVANAVVAYAVTKALLPVRIGLSLYLAPGFSRIAVEPIRKFVVGIFRRPTP</sequence>
<gene>
    <name evidence="1" type="ORF">D9611_000289</name>
</gene>
<dbReference type="GO" id="GO:0005739">
    <property type="term" value="C:mitochondrion"/>
    <property type="evidence" value="ECO:0007669"/>
    <property type="project" value="TreeGrafter"/>
</dbReference>
<dbReference type="PANTHER" id="PTHR28002:SF1">
    <property type="entry name" value="MIOREX COMPLEX COMPONENT 11"/>
    <property type="match status" value="1"/>
</dbReference>
<dbReference type="AlphaFoldDB" id="A0A8H5BPP1"/>
<dbReference type="PANTHER" id="PTHR28002">
    <property type="entry name" value="MIOREX COMPLEX COMPONENT 11"/>
    <property type="match status" value="1"/>
</dbReference>
<reference evidence="1 2" key="1">
    <citation type="journal article" date="2020" name="ISME J.">
        <title>Uncovering the hidden diversity of litter-decomposition mechanisms in mushroom-forming fungi.</title>
        <authorList>
            <person name="Floudas D."/>
            <person name="Bentzer J."/>
            <person name="Ahren D."/>
            <person name="Johansson T."/>
            <person name="Persson P."/>
            <person name="Tunlid A."/>
        </authorList>
    </citation>
    <scope>NUCLEOTIDE SEQUENCE [LARGE SCALE GENOMIC DNA]</scope>
    <source>
        <strain evidence="1 2">CBS 175.51</strain>
    </source>
</reference>
<accession>A0A8H5BPP1</accession>
<proteinExistence type="predicted"/>
<dbReference type="Proteomes" id="UP000541558">
    <property type="component" value="Unassembled WGS sequence"/>
</dbReference>
<dbReference type="EMBL" id="JAACJK010000163">
    <property type="protein sequence ID" value="KAF5326062.1"/>
    <property type="molecule type" value="Genomic_DNA"/>
</dbReference>